<dbReference type="GeneID" id="43588161"/>
<reference evidence="1" key="2">
    <citation type="submission" date="2024-01" db="EMBL/GenBank/DDBJ databases">
        <title>Comparative genomics of Cryptococcus and Kwoniella reveals pathogenesis evolution and contrasting modes of karyotype evolution via chromosome fusion or intercentromeric recombination.</title>
        <authorList>
            <person name="Coelho M.A."/>
            <person name="David-Palma M."/>
            <person name="Shea T."/>
            <person name="Bowers K."/>
            <person name="McGinley-Smith S."/>
            <person name="Mohammad A.W."/>
            <person name="Gnirke A."/>
            <person name="Yurkov A.M."/>
            <person name="Nowrousian M."/>
            <person name="Sun S."/>
            <person name="Cuomo C.A."/>
            <person name="Heitman J."/>
        </authorList>
    </citation>
    <scope>NUCLEOTIDE SEQUENCE</scope>
    <source>
        <strain evidence="1">CBS 12478</strain>
    </source>
</reference>
<accession>A0AAJ8MY88</accession>
<dbReference type="PROSITE" id="PS51257">
    <property type="entry name" value="PROKAR_LIPOPROTEIN"/>
    <property type="match status" value="1"/>
</dbReference>
<organism evidence="1 2">
    <name type="scientific">Kwoniella shandongensis</name>
    <dbReference type="NCBI Taxonomy" id="1734106"/>
    <lineage>
        <taxon>Eukaryota</taxon>
        <taxon>Fungi</taxon>
        <taxon>Dikarya</taxon>
        <taxon>Basidiomycota</taxon>
        <taxon>Agaricomycotina</taxon>
        <taxon>Tremellomycetes</taxon>
        <taxon>Tremellales</taxon>
        <taxon>Cryptococcaceae</taxon>
        <taxon>Kwoniella</taxon>
    </lineage>
</organism>
<dbReference type="Proteomes" id="UP000322225">
    <property type="component" value="Chromosome 7"/>
</dbReference>
<dbReference type="EMBL" id="CP144057">
    <property type="protein sequence ID" value="WWD19767.1"/>
    <property type="molecule type" value="Genomic_DNA"/>
</dbReference>
<dbReference type="PANTHER" id="PTHR10285">
    <property type="entry name" value="URIDINE KINASE"/>
    <property type="match status" value="1"/>
</dbReference>
<dbReference type="AlphaFoldDB" id="A0AAJ8MY88"/>
<dbReference type="SUPFAM" id="SSF52540">
    <property type="entry name" value="P-loop containing nucleoside triphosphate hydrolases"/>
    <property type="match status" value="1"/>
</dbReference>
<evidence type="ECO:0000313" key="1">
    <source>
        <dbReference type="EMBL" id="WWD19767.1"/>
    </source>
</evidence>
<dbReference type="InterPro" id="IPR027417">
    <property type="entry name" value="P-loop_NTPase"/>
</dbReference>
<keyword evidence="2" id="KW-1185">Reference proteome</keyword>
<evidence type="ECO:0008006" key="3">
    <source>
        <dbReference type="Google" id="ProtNLM"/>
    </source>
</evidence>
<proteinExistence type="predicted"/>
<gene>
    <name evidence="1" type="ORF">CI109_104231</name>
</gene>
<sequence length="247" mass="28161">MSAQLRRKLVVVGIGGASCSGKTLLAKHIRNVLPQGATIIHQDDFCPDKVPYSSRYPDLQDWDDPETCIQWPEFRSTLQEIRHTGNLPKHASHDHLNKQVKVQVAKGVYDKWRRSFETLAEDQAQQGIELVWFLVDGFVLYYDKIFLRVPYQVLKSRREERQVYVLQPGGVWVDPPEYFDKIVWPGYLKAHNELFQDVEKGPLKGAWGDKLVLLTPEEGEAGMTNAFDKACEAIIDGYRKGAGSFIS</sequence>
<name>A0AAJ8MY88_9TREE</name>
<dbReference type="KEGG" id="ksn:43588161"/>
<dbReference type="RefSeq" id="XP_065823526.1">
    <property type="nucleotide sequence ID" value="XM_065967454.1"/>
</dbReference>
<protein>
    <recommendedName>
        <fullName evidence="3">Nicotinamide riboside kinase</fullName>
    </recommendedName>
</protein>
<dbReference type="CDD" id="cd02024">
    <property type="entry name" value="NRK1"/>
    <property type="match status" value="1"/>
</dbReference>
<evidence type="ECO:0000313" key="2">
    <source>
        <dbReference type="Proteomes" id="UP000322225"/>
    </source>
</evidence>
<dbReference type="Gene3D" id="3.40.50.300">
    <property type="entry name" value="P-loop containing nucleotide triphosphate hydrolases"/>
    <property type="match status" value="1"/>
</dbReference>
<dbReference type="FunFam" id="3.40.50.300:FF:002582">
    <property type="entry name" value="Nicotinamide riboside kinase, variant"/>
    <property type="match status" value="1"/>
</dbReference>
<reference evidence="1" key="1">
    <citation type="submission" date="2017-08" db="EMBL/GenBank/DDBJ databases">
        <authorList>
            <person name="Cuomo C."/>
            <person name="Billmyre B."/>
            <person name="Heitman J."/>
        </authorList>
    </citation>
    <scope>NUCLEOTIDE SEQUENCE</scope>
    <source>
        <strain evidence="1">CBS 12478</strain>
    </source>
</reference>